<dbReference type="InterPro" id="IPR023614">
    <property type="entry name" value="Porin_dom_sf"/>
</dbReference>
<dbReference type="RefSeq" id="WP_166031629.1">
    <property type="nucleotide sequence ID" value="NZ_CP048877.1"/>
</dbReference>
<dbReference type="SUPFAM" id="SSF56935">
    <property type="entry name" value="Porins"/>
    <property type="match status" value="1"/>
</dbReference>
<sequence length="467" mass="53379">MKMLWGFLLVLVLVAPAWSYQVDDPLLRVLIRKGILSEDEALEILQEARKEKVLEEQRTRKIAQEVARKESTKVALPKGLRGVKLGTLTYIDYSAGKKNGESYNKFAITRGYLNFKKKINDWLSFRMTPDVHLDDNGDLNVRIKYAYAGFKLPSFGFLTDIKMEAGQGHFPWLDFQEHINPYRAQGTMARERAGTFNSADVGVSIAGYFGGRLDKTYVRELSSHYPVFNHYDGKYGSWWFSVMNGGGYHAKENNQNKVIEGRITLRPFGDYTQGFMPLAGLQFSYFFIRGEGNNTPAENYSSGYSSGLVSANTSLDSWNKEYPDYNLDLFMLSYQHTWFVITLEYSTSEGNNSGKWVGPTGEALDTELWSVFADVTLPVFGERLHLFGRYDSFDPDEDDVWTAGIGDDEYDLYMVGLAYQVYKKNMILLVNEWVDYERNNGGLKKLPSVNKALDNDYRIQLVYQVSF</sequence>
<dbReference type="Gene3D" id="2.40.160.10">
    <property type="entry name" value="Porin"/>
    <property type="match status" value="1"/>
</dbReference>
<keyword evidence="2" id="KW-1185">Reference proteome</keyword>
<protein>
    <submittedName>
        <fullName evidence="1">Uncharacterized protein</fullName>
    </submittedName>
</protein>
<name>A0A6G7PVD4_9BACT</name>
<dbReference type="EMBL" id="CP048877">
    <property type="protein sequence ID" value="QIJ71408.1"/>
    <property type="molecule type" value="Genomic_DNA"/>
</dbReference>
<proteinExistence type="predicted"/>
<organism evidence="1 2">
    <name type="scientific">Thermosulfuriphilus ammonigenes</name>
    <dbReference type="NCBI Taxonomy" id="1936021"/>
    <lineage>
        <taxon>Bacteria</taxon>
        <taxon>Pseudomonadati</taxon>
        <taxon>Thermodesulfobacteriota</taxon>
        <taxon>Thermodesulfobacteria</taxon>
        <taxon>Thermodesulfobacteriales</taxon>
        <taxon>Thermodesulfobacteriaceae</taxon>
        <taxon>Thermosulfuriphilus</taxon>
    </lineage>
</organism>
<accession>A0A6G7PVD4</accession>
<gene>
    <name evidence="1" type="ORF">G4V39_03560</name>
</gene>
<evidence type="ECO:0000313" key="1">
    <source>
        <dbReference type="EMBL" id="QIJ71408.1"/>
    </source>
</evidence>
<dbReference type="Proteomes" id="UP000502179">
    <property type="component" value="Chromosome"/>
</dbReference>
<dbReference type="KEGG" id="tav:G4V39_03560"/>
<evidence type="ECO:0000313" key="2">
    <source>
        <dbReference type="Proteomes" id="UP000502179"/>
    </source>
</evidence>
<reference evidence="1 2" key="1">
    <citation type="submission" date="2020-02" db="EMBL/GenBank/DDBJ databases">
        <title>Genome analysis of Thermosulfuriphilus ammonigenes ST65T, an anaerobic thermophilic chemolithoautotrophic bacterium isolated from a deep-sea hydrothermal vent.</title>
        <authorList>
            <person name="Slobodkina G."/>
            <person name="Allioux M."/>
            <person name="Merkel A."/>
            <person name="Alain K."/>
            <person name="Jebbar M."/>
            <person name="Slobodkin A."/>
        </authorList>
    </citation>
    <scope>NUCLEOTIDE SEQUENCE [LARGE SCALE GENOMIC DNA]</scope>
    <source>
        <strain evidence="1 2">ST65</strain>
    </source>
</reference>
<dbReference type="AlphaFoldDB" id="A0A6G7PVD4"/>